<proteinExistence type="predicted"/>
<dbReference type="AlphaFoldDB" id="A0A2M8RHD7"/>
<reference evidence="1 2" key="1">
    <citation type="submission" date="2017-11" db="EMBL/GenBank/DDBJ databases">
        <title>Bradyrhizobium forestalis sp. nov., an efficient nitrogen-fixing bacterium isolated from nodules of forest legume species in the Amazon.</title>
        <authorList>
            <person name="Costa E.M."/>
            <person name="Guimaraes A."/>
            <person name="Carvalho T.S."/>
            <person name="Rodrigues T.L."/>
            <person name="Ribeiro P.R.A."/>
            <person name="Lebbe L."/>
            <person name="Willems A."/>
            <person name="Moreira F.M.S."/>
        </authorList>
    </citation>
    <scope>NUCLEOTIDE SEQUENCE [LARGE SCALE GENOMIC DNA]</scope>
    <source>
        <strain evidence="1 2">INPA54B</strain>
    </source>
</reference>
<evidence type="ECO:0000313" key="2">
    <source>
        <dbReference type="Proteomes" id="UP000231194"/>
    </source>
</evidence>
<keyword evidence="2" id="KW-1185">Reference proteome</keyword>
<name>A0A2M8RHD7_9BRAD</name>
<comment type="caution">
    <text evidence="1">The sequence shown here is derived from an EMBL/GenBank/DDBJ whole genome shotgun (WGS) entry which is preliminary data.</text>
</comment>
<gene>
    <name evidence="1" type="ORF">CVM73_02135</name>
</gene>
<accession>A0A2M8RHD7</accession>
<dbReference type="EMBL" id="PGVG01000001">
    <property type="protein sequence ID" value="PJG57223.1"/>
    <property type="molecule type" value="Genomic_DNA"/>
</dbReference>
<evidence type="ECO:0000313" key="1">
    <source>
        <dbReference type="EMBL" id="PJG57223.1"/>
    </source>
</evidence>
<protein>
    <submittedName>
        <fullName evidence="1">Uncharacterized protein</fullName>
    </submittedName>
</protein>
<sequence>MDAIGMQRPVMQRLVLAELCFRPLRGLVLVRGVDLERALTDLALPAVLAEHVLHEPDDIGRHGTSCCLGSTLVPFRPDGGRRF</sequence>
<organism evidence="1 2">
    <name type="scientific">Bradyrhizobium forestalis</name>
    <dbReference type="NCBI Taxonomy" id="1419263"/>
    <lineage>
        <taxon>Bacteria</taxon>
        <taxon>Pseudomonadati</taxon>
        <taxon>Pseudomonadota</taxon>
        <taxon>Alphaproteobacteria</taxon>
        <taxon>Hyphomicrobiales</taxon>
        <taxon>Nitrobacteraceae</taxon>
        <taxon>Bradyrhizobium</taxon>
    </lineage>
</organism>
<dbReference type="Proteomes" id="UP000231194">
    <property type="component" value="Unassembled WGS sequence"/>
</dbReference>
<dbReference type="OrthoDB" id="8245040at2"/>